<gene>
    <name evidence="3" type="ordered locus">AM1_4652</name>
</gene>
<dbReference type="STRING" id="329726.AM1_4652"/>
<feature type="compositionally biased region" description="Low complexity" evidence="1">
    <location>
        <begin position="96"/>
        <end position="140"/>
    </location>
</feature>
<accession>B0C0D4</accession>
<protein>
    <recommendedName>
        <fullName evidence="5">Lipoprotein</fullName>
    </recommendedName>
</protein>
<evidence type="ECO:0000313" key="4">
    <source>
        <dbReference type="Proteomes" id="UP000000268"/>
    </source>
</evidence>
<sequence length="238" mass="24587">MLKTMEKRMRKTILGVTLILLSMGIASCGGAGGDEPEAEQASETPTEQSFPDASPEIPSPPAAKVVLTRPTNPDERLRVVKSGRTDPFAEIVPAVPNTSSPRSTQPPSTVNVPKGTAPKATAPTASSTSPSTKPSTTPGKIVLPTLPKPEVAQGVKVTGVINLGGRPKAILKAPGEKSTRTVGVGERIANGQVLVKSINLSNPAAPVVVLEQSGMKVRVSVGQEPIALASADQDKDKK</sequence>
<feature type="compositionally biased region" description="Polar residues" evidence="1">
    <location>
        <begin position="41"/>
        <end position="51"/>
    </location>
</feature>
<dbReference type="EMBL" id="CP000828">
    <property type="protein sequence ID" value="ABW29626.1"/>
    <property type="molecule type" value="Genomic_DNA"/>
</dbReference>
<evidence type="ECO:0000256" key="2">
    <source>
        <dbReference type="SAM" id="SignalP"/>
    </source>
</evidence>
<dbReference type="HOGENOM" id="CLU_069098_0_0_3"/>
<keyword evidence="4" id="KW-1185">Reference proteome</keyword>
<dbReference type="eggNOG" id="ENOG50336GU">
    <property type="taxonomic scope" value="Bacteria"/>
</dbReference>
<proteinExistence type="predicted"/>
<feature type="signal peptide" evidence="2">
    <location>
        <begin position="1"/>
        <end position="31"/>
    </location>
</feature>
<dbReference type="PROSITE" id="PS51257">
    <property type="entry name" value="PROKAR_LIPOPROTEIN"/>
    <property type="match status" value="1"/>
</dbReference>
<dbReference type="Proteomes" id="UP000000268">
    <property type="component" value="Chromosome"/>
</dbReference>
<evidence type="ECO:0000256" key="1">
    <source>
        <dbReference type="SAM" id="MobiDB-lite"/>
    </source>
</evidence>
<dbReference type="KEGG" id="amr:AM1_4652"/>
<dbReference type="AlphaFoldDB" id="B0C0D4"/>
<name>B0C0D4_ACAM1</name>
<feature type="region of interest" description="Disordered" evidence="1">
    <location>
        <begin position="29"/>
        <end position="144"/>
    </location>
</feature>
<evidence type="ECO:0000313" key="3">
    <source>
        <dbReference type="EMBL" id="ABW29626.1"/>
    </source>
</evidence>
<reference evidence="3 4" key="1">
    <citation type="journal article" date="2008" name="Proc. Natl. Acad. Sci. U.S.A.">
        <title>Niche adaptation and genome expansion in the chlorophyll d-producing cyanobacterium Acaryochloris marina.</title>
        <authorList>
            <person name="Swingley W.D."/>
            <person name="Chen M."/>
            <person name="Cheung P.C."/>
            <person name="Conrad A.L."/>
            <person name="Dejesa L.C."/>
            <person name="Hao J."/>
            <person name="Honchak B.M."/>
            <person name="Karbach L.E."/>
            <person name="Kurdoglu A."/>
            <person name="Lahiri S."/>
            <person name="Mastrian S.D."/>
            <person name="Miyashita H."/>
            <person name="Page L."/>
            <person name="Ramakrishna P."/>
            <person name="Satoh S."/>
            <person name="Sattley W.M."/>
            <person name="Shimada Y."/>
            <person name="Taylor H.L."/>
            <person name="Tomo T."/>
            <person name="Tsuchiya T."/>
            <person name="Wang Z.T."/>
            <person name="Raymond J."/>
            <person name="Mimuro M."/>
            <person name="Blankenship R.E."/>
            <person name="Touchman J.W."/>
        </authorList>
    </citation>
    <scope>NUCLEOTIDE SEQUENCE [LARGE SCALE GENOMIC DNA]</scope>
    <source>
        <strain evidence="4">MBIC 11017</strain>
    </source>
</reference>
<organism evidence="3 4">
    <name type="scientific">Acaryochloris marina (strain MBIC 11017)</name>
    <dbReference type="NCBI Taxonomy" id="329726"/>
    <lineage>
        <taxon>Bacteria</taxon>
        <taxon>Bacillati</taxon>
        <taxon>Cyanobacteriota</taxon>
        <taxon>Cyanophyceae</taxon>
        <taxon>Acaryochloridales</taxon>
        <taxon>Acaryochloridaceae</taxon>
        <taxon>Acaryochloris</taxon>
    </lineage>
</organism>
<evidence type="ECO:0008006" key="5">
    <source>
        <dbReference type="Google" id="ProtNLM"/>
    </source>
</evidence>
<feature type="chain" id="PRO_5002747968" description="Lipoprotein" evidence="2">
    <location>
        <begin position="32"/>
        <end position="238"/>
    </location>
</feature>
<keyword evidence="2" id="KW-0732">Signal</keyword>